<reference evidence="1" key="1">
    <citation type="submission" date="2019-08" db="EMBL/GenBank/DDBJ databases">
        <authorList>
            <person name="Kucharzyk K."/>
            <person name="Murdoch R.W."/>
            <person name="Higgins S."/>
            <person name="Loffler F."/>
        </authorList>
    </citation>
    <scope>NUCLEOTIDE SEQUENCE</scope>
</reference>
<protein>
    <submittedName>
        <fullName evidence="1">Uncharacterized protein</fullName>
    </submittedName>
</protein>
<accession>A0A644XSZ2</accession>
<evidence type="ECO:0000313" key="1">
    <source>
        <dbReference type="EMBL" id="MPM19336.1"/>
    </source>
</evidence>
<gene>
    <name evidence="1" type="ORF">SDC9_65759</name>
</gene>
<dbReference type="EMBL" id="VSSQ01003157">
    <property type="protein sequence ID" value="MPM19336.1"/>
    <property type="molecule type" value="Genomic_DNA"/>
</dbReference>
<organism evidence="1">
    <name type="scientific">bioreactor metagenome</name>
    <dbReference type="NCBI Taxonomy" id="1076179"/>
    <lineage>
        <taxon>unclassified sequences</taxon>
        <taxon>metagenomes</taxon>
        <taxon>ecological metagenomes</taxon>
    </lineage>
</organism>
<name>A0A644XSZ2_9ZZZZ</name>
<dbReference type="AlphaFoldDB" id="A0A644XSZ2"/>
<comment type="caution">
    <text evidence="1">The sequence shown here is derived from an EMBL/GenBank/DDBJ whole genome shotgun (WGS) entry which is preliminary data.</text>
</comment>
<sequence length="99" mass="10677">MKRRLKSFIIGFVLCLTVIAVAVGLSAVAGEALSALRTEEGDIQIEALGTWLEIPVGLIDGTKEAFLRIQRAAEYAAPPLSNTIKMTFKYCLDALQAPP</sequence>
<proteinExistence type="predicted"/>